<protein>
    <submittedName>
        <fullName evidence="2">Uncharacterized protein</fullName>
    </submittedName>
</protein>
<name>A0A9Q1JF11_9CARY</name>
<accession>A0A9Q1JF11</accession>
<dbReference type="Proteomes" id="UP001153076">
    <property type="component" value="Unassembled WGS sequence"/>
</dbReference>
<evidence type="ECO:0000256" key="1">
    <source>
        <dbReference type="SAM" id="MobiDB-lite"/>
    </source>
</evidence>
<evidence type="ECO:0000313" key="3">
    <source>
        <dbReference type="Proteomes" id="UP001153076"/>
    </source>
</evidence>
<keyword evidence="3" id="KW-1185">Reference proteome</keyword>
<organism evidence="2 3">
    <name type="scientific">Carnegiea gigantea</name>
    <dbReference type="NCBI Taxonomy" id="171969"/>
    <lineage>
        <taxon>Eukaryota</taxon>
        <taxon>Viridiplantae</taxon>
        <taxon>Streptophyta</taxon>
        <taxon>Embryophyta</taxon>
        <taxon>Tracheophyta</taxon>
        <taxon>Spermatophyta</taxon>
        <taxon>Magnoliopsida</taxon>
        <taxon>eudicotyledons</taxon>
        <taxon>Gunneridae</taxon>
        <taxon>Pentapetalae</taxon>
        <taxon>Caryophyllales</taxon>
        <taxon>Cactineae</taxon>
        <taxon>Cactaceae</taxon>
        <taxon>Cactoideae</taxon>
        <taxon>Echinocereeae</taxon>
        <taxon>Carnegiea</taxon>
    </lineage>
</organism>
<dbReference type="CDD" id="cd00303">
    <property type="entry name" value="retropepsin_like"/>
    <property type="match status" value="1"/>
</dbReference>
<dbReference type="OrthoDB" id="2919534at2759"/>
<gene>
    <name evidence="2" type="ORF">Cgig2_002636</name>
</gene>
<proteinExistence type="predicted"/>
<sequence length="352" mass="39143">MDALKNFIIAIADTILQQVTEQVKKTIEAVNSMRPLPTFNYAPTTGCKSSHKHATTESLRGSDEVREIIQPERSGQSHERNRDPRLGKAPDKSSRLDKPARTSYAEKAVAHDHGTEAVQCVERGPQALPKQCDPVHEEPREEECSTEIVATIAYGYAKGIIRMEGPDASDTTGLDSRVGDCVAVPTMIIDDREGPHFSLRHNDPLLVKLKVANAPVRWILIDTESSVDILTQDCLKKLKHLGREIVNLTGVIRLPLRFGDKSKAQNLDVPTAYNVILGRPTLHRVKVITTSYLLQFQYEADDGGVGKLQGDQQIARECYLVNIRWLLEHSSERGLAEQLPSDKKSRITAPPH</sequence>
<evidence type="ECO:0000313" key="2">
    <source>
        <dbReference type="EMBL" id="KAJ8421202.1"/>
    </source>
</evidence>
<feature type="compositionally biased region" description="Basic and acidic residues" evidence="1">
    <location>
        <begin position="60"/>
        <end position="100"/>
    </location>
</feature>
<reference evidence="2" key="1">
    <citation type="submission" date="2022-04" db="EMBL/GenBank/DDBJ databases">
        <title>Carnegiea gigantea Genome sequencing and assembly v2.</title>
        <authorList>
            <person name="Copetti D."/>
            <person name="Sanderson M.J."/>
            <person name="Burquez A."/>
            <person name="Wojciechowski M.F."/>
        </authorList>
    </citation>
    <scope>NUCLEOTIDE SEQUENCE</scope>
    <source>
        <strain evidence="2">SGP5-SGP5p</strain>
        <tissue evidence="2">Aerial part</tissue>
    </source>
</reference>
<dbReference type="PANTHER" id="PTHR33240">
    <property type="entry name" value="OS08G0508500 PROTEIN"/>
    <property type="match status" value="1"/>
</dbReference>
<feature type="region of interest" description="Disordered" evidence="1">
    <location>
        <begin position="41"/>
        <end position="103"/>
    </location>
</feature>
<comment type="caution">
    <text evidence="2">The sequence shown here is derived from an EMBL/GenBank/DDBJ whole genome shotgun (WGS) entry which is preliminary data.</text>
</comment>
<dbReference type="AlphaFoldDB" id="A0A9Q1JF11"/>
<dbReference type="EMBL" id="JAKOGI010002856">
    <property type="protein sequence ID" value="KAJ8421202.1"/>
    <property type="molecule type" value="Genomic_DNA"/>
</dbReference>
<dbReference type="PANTHER" id="PTHR33240:SF17">
    <property type="entry name" value="EUKARYOTIC PEPTIDE CHAIN RELEASE FACTOR GTP-BINDING SUBUNIT-LIKE"/>
    <property type="match status" value="1"/>
</dbReference>